<keyword evidence="11" id="KW-1185">Reference proteome</keyword>
<dbReference type="InterPro" id="IPR016187">
    <property type="entry name" value="CTDL_fold"/>
</dbReference>
<comment type="caution">
    <text evidence="10">The sequence shown here is derived from an EMBL/GenBank/DDBJ whole genome shotgun (WGS) entry which is preliminary data.</text>
</comment>
<dbReference type="SUPFAM" id="SSF56436">
    <property type="entry name" value="C-type lectin-like"/>
    <property type="match status" value="2"/>
</dbReference>
<evidence type="ECO:0000313" key="11">
    <source>
        <dbReference type="Proteomes" id="UP001497623"/>
    </source>
</evidence>
<accession>A0AAV2SLJ1</accession>
<dbReference type="InterPro" id="IPR015917">
    <property type="entry name" value="Pept_C14A"/>
</dbReference>
<dbReference type="Gene3D" id="3.10.100.10">
    <property type="entry name" value="Mannose-Binding Protein A, subunit A"/>
    <property type="match status" value="2"/>
</dbReference>
<dbReference type="GO" id="GO:0006508">
    <property type="term" value="P:proteolysis"/>
    <property type="evidence" value="ECO:0007669"/>
    <property type="project" value="UniProtKB-KW"/>
</dbReference>
<dbReference type="PROSITE" id="PS50208">
    <property type="entry name" value="CASPASE_P20"/>
    <property type="match status" value="1"/>
</dbReference>
<keyword evidence="3" id="KW-0053">Apoptosis</keyword>
<comment type="similarity">
    <text evidence="1 5">Belongs to the peptidase C14A family.</text>
</comment>
<evidence type="ECO:0008006" key="12">
    <source>
        <dbReference type="Google" id="ProtNLM"/>
    </source>
</evidence>
<evidence type="ECO:0000256" key="2">
    <source>
        <dbReference type="ARBA" id="ARBA00022670"/>
    </source>
</evidence>
<feature type="domain" description="Caspase family p10" evidence="8">
    <location>
        <begin position="715"/>
        <end position="798"/>
    </location>
</feature>
<dbReference type="InterPro" id="IPR001309">
    <property type="entry name" value="Pept_C14_p20"/>
</dbReference>
<dbReference type="InterPro" id="IPR002398">
    <property type="entry name" value="Pept_C14"/>
</dbReference>
<keyword evidence="4" id="KW-0378">Hydrolase</keyword>
<dbReference type="CDD" id="cd00037">
    <property type="entry name" value="CLECT"/>
    <property type="match status" value="1"/>
</dbReference>
<evidence type="ECO:0000256" key="4">
    <source>
        <dbReference type="ARBA" id="ARBA00022801"/>
    </source>
</evidence>
<keyword evidence="2" id="KW-0645">Protease</keyword>
<proteinExistence type="inferred from homology"/>
<dbReference type="EMBL" id="CAXKWB010096522">
    <property type="protein sequence ID" value="CAL4220938.1"/>
    <property type="molecule type" value="Genomic_DNA"/>
</dbReference>
<dbReference type="AlphaFoldDB" id="A0AAV2SLJ1"/>
<dbReference type="PROSITE" id="PS50041">
    <property type="entry name" value="C_TYPE_LECTIN_2"/>
    <property type="match status" value="2"/>
</dbReference>
<sequence>SKRNIDSNTGTSHFACPPNYKPMERKCYGAIVFTTHISISSAQNECELVPGGQLTGKPLNNWGNWTKSLELPLGVFLWVNIHKTKKGWFWPNRDSVVEWNKDQPDGNGGSDACAAVKGGPNKLFEAECTGTYSYAFVTGIICVAPTRGVCNGNGCVCDKGYYGGLCQYECSTSCVWPYMCSDVGNISVCRCHGGSIEVGGGCTSLVICPVNFTEIFGHCYRHSDDVKIWQDAQISCQNIPGGSLAEPPHSYWDIWVKVIKMRESFFYWVNLQKAKNGWYWPSGKNVQHWGPEQPTGTAAGDACAAIYGDSNLLLEMFCSNDSNHYICEAPKSGCIPGYFGATCTYGYNVYASISSAIILVFMITIVALLFYIRLQHIKYKKEFEYKMFNKPRGHCIIMYTREEDTYISRVDYTPNDPQNLQLHVGQIIEVTPSTGHEDILYGRPYGVENVKEGFLAKEHVKQSQYGLADADLCADLWSDLGFTVHKMEVKTVEDFKTKLLNLREVICADTRTQDCFSFTFIGHGYIEETIEFIELQGYKDEVNNYGNASNNRDYKNYDNLLENSFVNDGFFCDNESNKGKSMINHIERKIIVKSDDSNNIADSELSTNQGVEDTNIHRNYETDNLNAESMDDIRVGFPARLIYEMFTPQQCPKLEGVPKLFYIQACRGDKIDAPLHVVDDNYQLCSHENAVRAFKPNSQLKKQINLKPVTLASYSDLYVFCSSFSGYISYFTRREGKSFFIEEICNIYKSDHKKNTLSEMNAKVKDKISKMNIRIGVNGEKQIPTISVDTLRKVLKFK</sequence>
<evidence type="ECO:0000256" key="5">
    <source>
        <dbReference type="RuleBase" id="RU003971"/>
    </source>
</evidence>
<keyword evidence="6" id="KW-1133">Transmembrane helix</keyword>
<dbReference type="InterPro" id="IPR011600">
    <property type="entry name" value="Pept_C14_caspase"/>
</dbReference>
<evidence type="ECO:0000259" key="9">
    <source>
        <dbReference type="PROSITE" id="PS50208"/>
    </source>
</evidence>
<evidence type="ECO:0000259" key="7">
    <source>
        <dbReference type="PROSITE" id="PS50041"/>
    </source>
</evidence>
<feature type="domain" description="Caspase family p20" evidence="9">
    <location>
        <begin position="642"/>
        <end position="670"/>
    </location>
</feature>
<dbReference type="SUPFAM" id="SSF52129">
    <property type="entry name" value="Caspase-like"/>
    <property type="match status" value="2"/>
</dbReference>
<dbReference type="InterPro" id="IPR029030">
    <property type="entry name" value="Caspase-like_dom_sf"/>
</dbReference>
<dbReference type="Gene3D" id="3.40.50.1460">
    <property type="match status" value="2"/>
</dbReference>
<feature type="domain" description="C-type lectin" evidence="7">
    <location>
        <begin position="215"/>
        <end position="328"/>
    </location>
</feature>
<evidence type="ECO:0000256" key="1">
    <source>
        <dbReference type="ARBA" id="ARBA00010134"/>
    </source>
</evidence>
<reference evidence="10 11" key="1">
    <citation type="submission" date="2024-05" db="EMBL/GenBank/DDBJ databases">
        <authorList>
            <person name="Wallberg A."/>
        </authorList>
    </citation>
    <scope>NUCLEOTIDE SEQUENCE [LARGE SCALE GENOMIC DNA]</scope>
</reference>
<dbReference type="SMART" id="SM00115">
    <property type="entry name" value="CASc"/>
    <property type="match status" value="1"/>
</dbReference>
<gene>
    <name evidence="10" type="ORF">MNOR_LOCUS39069</name>
</gene>
<evidence type="ECO:0000256" key="3">
    <source>
        <dbReference type="ARBA" id="ARBA00022703"/>
    </source>
</evidence>
<dbReference type="GO" id="GO:0004197">
    <property type="term" value="F:cysteine-type endopeptidase activity"/>
    <property type="evidence" value="ECO:0007669"/>
    <property type="project" value="InterPro"/>
</dbReference>
<evidence type="ECO:0000259" key="8">
    <source>
        <dbReference type="PROSITE" id="PS50207"/>
    </source>
</evidence>
<evidence type="ECO:0000313" key="10">
    <source>
        <dbReference type="EMBL" id="CAL4220938.1"/>
    </source>
</evidence>
<dbReference type="Proteomes" id="UP001497623">
    <property type="component" value="Unassembled WGS sequence"/>
</dbReference>
<dbReference type="PANTHER" id="PTHR47901:SF8">
    <property type="entry name" value="CASPASE-3"/>
    <property type="match status" value="1"/>
</dbReference>
<dbReference type="PROSITE" id="PS50207">
    <property type="entry name" value="CASPASE_P10"/>
    <property type="match status" value="1"/>
</dbReference>
<dbReference type="InterPro" id="IPR001304">
    <property type="entry name" value="C-type_lectin-like"/>
</dbReference>
<feature type="non-terminal residue" evidence="10">
    <location>
        <position position="1"/>
    </location>
</feature>
<dbReference type="PANTHER" id="PTHR47901">
    <property type="entry name" value="CASPASE RECRUITMENT DOMAIN-CONTAINING PROTEIN 18"/>
    <property type="match status" value="1"/>
</dbReference>
<dbReference type="GO" id="GO:0006915">
    <property type="term" value="P:apoptotic process"/>
    <property type="evidence" value="ECO:0007669"/>
    <property type="project" value="UniProtKB-KW"/>
</dbReference>
<keyword evidence="6" id="KW-0472">Membrane</keyword>
<organism evidence="10 11">
    <name type="scientific">Meganyctiphanes norvegica</name>
    <name type="common">Northern krill</name>
    <name type="synonym">Thysanopoda norvegica</name>
    <dbReference type="NCBI Taxonomy" id="48144"/>
    <lineage>
        <taxon>Eukaryota</taxon>
        <taxon>Metazoa</taxon>
        <taxon>Ecdysozoa</taxon>
        <taxon>Arthropoda</taxon>
        <taxon>Crustacea</taxon>
        <taxon>Multicrustacea</taxon>
        <taxon>Malacostraca</taxon>
        <taxon>Eumalacostraca</taxon>
        <taxon>Eucarida</taxon>
        <taxon>Euphausiacea</taxon>
        <taxon>Euphausiidae</taxon>
        <taxon>Meganyctiphanes</taxon>
    </lineage>
</organism>
<protein>
    <recommendedName>
        <fullName evidence="12">C-type lectin domain-containing protein</fullName>
    </recommendedName>
</protein>
<dbReference type="SMART" id="SM00034">
    <property type="entry name" value="CLECT"/>
    <property type="match status" value="2"/>
</dbReference>
<feature type="domain" description="C-type lectin" evidence="7">
    <location>
        <begin position="23"/>
        <end position="134"/>
    </location>
</feature>
<evidence type="ECO:0000256" key="6">
    <source>
        <dbReference type="SAM" id="Phobius"/>
    </source>
</evidence>
<dbReference type="InterPro" id="IPR036028">
    <property type="entry name" value="SH3-like_dom_sf"/>
</dbReference>
<dbReference type="InterPro" id="IPR002138">
    <property type="entry name" value="Pept_C14_p10"/>
</dbReference>
<dbReference type="Pfam" id="PF00656">
    <property type="entry name" value="Peptidase_C14"/>
    <property type="match status" value="1"/>
</dbReference>
<keyword evidence="6" id="KW-0812">Transmembrane</keyword>
<dbReference type="SUPFAM" id="SSF50044">
    <property type="entry name" value="SH3-domain"/>
    <property type="match status" value="1"/>
</dbReference>
<name>A0AAV2SLJ1_MEGNR</name>
<dbReference type="InterPro" id="IPR016186">
    <property type="entry name" value="C-type_lectin-like/link_sf"/>
</dbReference>
<feature type="transmembrane region" description="Helical" evidence="6">
    <location>
        <begin position="349"/>
        <end position="372"/>
    </location>
</feature>